<dbReference type="PANTHER" id="PTHR42912:SF83">
    <property type="entry name" value="METHYLTRANSFERASE TYPE 11 DOMAIN-CONTAINING PROTEIN"/>
    <property type="match status" value="1"/>
</dbReference>
<dbReference type="AlphaFoldDB" id="Q75EW3"/>
<evidence type="ECO:0000256" key="4">
    <source>
        <dbReference type="ARBA" id="ARBA00022679"/>
    </source>
</evidence>
<dbReference type="GO" id="GO:0032259">
    <property type="term" value="P:methylation"/>
    <property type="evidence" value="ECO:0007669"/>
    <property type="project" value="UniProtKB-KW"/>
</dbReference>
<keyword evidence="5 10" id="KW-0812">Transmembrane</keyword>
<feature type="transmembrane region" description="Helical" evidence="10">
    <location>
        <begin position="81"/>
        <end position="100"/>
    </location>
</feature>
<dbReference type="PANTHER" id="PTHR42912">
    <property type="entry name" value="METHYLTRANSFERASE"/>
    <property type="match status" value="1"/>
</dbReference>
<keyword evidence="8" id="KW-0496">Mitochondrion</keyword>
<keyword evidence="4" id="KW-0808">Transferase</keyword>
<dbReference type="Gene3D" id="3.40.50.150">
    <property type="entry name" value="Vaccinia Virus protein VP39"/>
    <property type="match status" value="1"/>
</dbReference>
<gene>
    <name evidence="11" type="ORF">AGOS_AAL035W</name>
</gene>
<dbReference type="STRING" id="284811.Q75EW3"/>
<dbReference type="Proteomes" id="UP000000591">
    <property type="component" value="Chromosome I"/>
</dbReference>
<dbReference type="GO" id="GO:0005743">
    <property type="term" value="C:mitochondrial inner membrane"/>
    <property type="evidence" value="ECO:0007669"/>
    <property type="project" value="UniProtKB-SubCell"/>
</dbReference>
<dbReference type="OrthoDB" id="416496at2759"/>
<dbReference type="RefSeq" id="NP_982507.1">
    <property type="nucleotide sequence ID" value="NM_207860.1"/>
</dbReference>
<name>Q75EW3_EREGS</name>
<evidence type="ECO:0000256" key="2">
    <source>
        <dbReference type="ARBA" id="ARBA00009725"/>
    </source>
</evidence>
<dbReference type="CDD" id="cd02440">
    <property type="entry name" value="AdoMet_MTases"/>
    <property type="match status" value="1"/>
</dbReference>
<comment type="subcellular location">
    <subcellularLocation>
        <location evidence="1">Mitochondrion inner membrane</location>
        <topology evidence="1">Single-pass membrane protein</topology>
    </subcellularLocation>
</comment>
<evidence type="ECO:0000256" key="8">
    <source>
        <dbReference type="ARBA" id="ARBA00023128"/>
    </source>
</evidence>
<comment type="similarity">
    <text evidence="2">Belongs to the methyltransferase superfamily. METL family.</text>
</comment>
<evidence type="ECO:0000256" key="5">
    <source>
        <dbReference type="ARBA" id="ARBA00022692"/>
    </source>
</evidence>
<dbReference type="HOGENOM" id="CLU_665906_0_0_1"/>
<evidence type="ECO:0000256" key="1">
    <source>
        <dbReference type="ARBA" id="ARBA00004434"/>
    </source>
</evidence>
<evidence type="ECO:0000256" key="3">
    <source>
        <dbReference type="ARBA" id="ARBA00022603"/>
    </source>
</evidence>
<evidence type="ECO:0000256" key="6">
    <source>
        <dbReference type="ARBA" id="ARBA00022792"/>
    </source>
</evidence>
<dbReference type="EMBL" id="AE016814">
    <property type="protein sequence ID" value="AAS50331.1"/>
    <property type="molecule type" value="Genomic_DNA"/>
</dbReference>
<dbReference type="InterPro" id="IPR050508">
    <property type="entry name" value="Methyltransf_Superfamily"/>
</dbReference>
<protein>
    <submittedName>
        <fullName evidence="11">AAL035Wp</fullName>
    </submittedName>
</protein>
<dbReference type="eggNOG" id="KOG4300">
    <property type="taxonomic scope" value="Eukaryota"/>
</dbReference>
<dbReference type="SUPFAM" id="SSF53335">
    <property type="entry name" value="S-adenosyl-L-methionine-dependent methyltransferases"/>
    <property type="match status" value="1"/>
</dbReference>
<dbReference type="GO" id="GO:0008168">
    <property type="term" value="F:methyltransferase activity"/>
    <property type="evidence" value="ECO:0000318"/>
    <property type="project" value="GO_Central"/>
</dbReference>
<evidence type="ECO:0000256" key="7">
    <source>
        <dbReference type="ARBA" id="ARBA00022989"/>
    </source>
</evidence>
<sequence>MLSAIASARQRIGSLAQGPVFGRSIAAVRHKGHLPPFGAKVSRPKTKEELQKERLEAALRSPNKLVRWGAYFQTEEFNKAMTKYLFAVYGLFLIYGIYYMKKLYTKEKERDALEEKAADGHINEYESLRLKQLQGKLRTRDERKLELYNALKDKHPDWDSEDYDGVEFEVEDLNKINRHILPARDTTEFYDEKAEEYDRSVRMEEMAIRMGKRRKWLMKHCEGDVLEVASGTGRNIDYLDLSKIDTITFLDASKNMMKIANKKFREKYPHFKQAAFVVGKAEDLVDLATGHSPQQQNLELVNSPEQVIPESKPKVKYDTIIEAFGLCSHHDPVRALKNFAKLLKPGGRIVLLEHGRGTYDVVNKILDKRAEHRLETWGCRWNLDIGEILDDSDLEIVTEKRTHLGTTWCIVAKRKGDMPKKEEIGFLEKYIRPSLRSSMPPADDKPRESTKN</sequence>
<keyword evidence="7 10" id="KW-1133">Transmembrane helix</keyword>
<organism evidence="11 12">
    <name type="scientific">Eremothecium gossypii (strain ATCC 10895 / CBS 109.51 / FGSC 9923 / NRRL Y-1056)</name>
    <name type="common">Yeast</name>
    <name type="synonym">Ashbya gossypii</name>
    <dbReference type="NCBI Taxonomy" id="284811"/>
    <lineage>
        <taxon>Eukaryota</taxon>
        <taxon>Fungi</taxon>
        <taxon>Dikarya</taxon>
        <taxon>Ascomycota</taxon>
        <taxon>Saccharomycotina</taxon>
        <taxon>Saccharomycetes</taxon>
        <taxon>Saccharomycetales</taxon>
        <taxon>Saccharomycetaceae</taxon>
        <taxon>Eremothecium</taxon>
    </lineage>
</organism>
<dbReference type="InterPro" id="IPR029063">
    <property type="entry name" value="SAM-dependent_MTases_sf"/>
</dbReference>
<accession>Q75EW3</accession>
<dbReference type="FunCoup" id="Q75EW3">
    <property type="interactions" value="45"/>
</dbReference>
<keyword evidence="12" id="KW-1185">Reference proteome</keyword>
<keyword evidence="6" id="KW-0999">Mitochondrion inner membrane</keyword>
<keyword evidence="9 10" id="KW-0472">Membrane</keyword>
<dbReference type="OMA" id="TWGCRWN"/>
<reference evidence="12" key="2">
    <citation type="journal article" date="2013" name="G3 (Bethesda)">
        <title>Genomes of Ashbya fungi isolated from insects reveal four mating-type loci, numerous translocations, lack of transposons, and distinct gene duplications.</title>
        <authorList>
            <person name="Dietrich F.S."/>
            <person name="Voegeli S."/>
            <person name="Kuo S."/>
            <person name="Philippsen P."/>
        </authorList>
    </citation>
    <scope>GENOME REANNOTATION</scope>
    <source>
        <strain evidence="12">ATCC 10895 / CBS 109.51 / FGSC 9923 / NRRL Y-1056</strain>
    </source>
</reference>
<evidence type="ECO:0000256" key="9">
    <source>
        <dbReference type="ARBA" id="ARBA00023136"/>
    </source>
</evidence>
<proteinExistence type="inferred from homology"/>
<dbReference type="KEGG" id="ago:AGOS_AAL035W"/>
<evidence type="ECO:0000313" key="12">
    <source>
        <dbReference type="Proteomes" id="UP000000591"/>
    </source>
</evidence>
<dbReference type="InParanoid" id="Q75EW3"/>
<dbReference type="Pfam" id="PF13489">
    <property type="entry name" value="Methyltransf_23"/>
    <property type="match status" value="1"/>
</dbReference>
<evidence type="ECO:0000256" key="10">
    <source>
        <dbReference type="SAM" id="Phobius"/>
    </source>
</evidence>
<dbReference type="FunFam" id="3.40.50.150:FF:000371">
    <property type="entry name" value="Methyltransferase OMS1, mitochondrial"/>
    <property type="match status" value="1"/>
</dbReference>
<evidence type="ECO:0000313" key="11">
    <source>
        <dbReference type="EMBL" id="AAS50331.1"/>
    </source>
</evidence>
<dbReference type="GeneID" id="4618417"/>
<keyword evidence="3" id="KW-0489">Methyltransferase</keyword>
<reference evidence="11 12" key="1">
    <citation type="journal article" date="2004" name="Science">
        <title>The Ashbya gossypii genome as a tool for mapping the ancient Saccharomyces cerevisiae genome.</title>
        <authorList>
            <person name="Dietrich F.S."/>
            <person name="Voegeli S."/>
            <person name="Brachat S."/>
            <person name="Lerch A."/>
            <person name="Gates K."/>
            <person name="Steiner S."/>
            <person name="Mohr C."/>
            <person name="Pohlmann R."/>
            <person name="Luedi P."/>
            <person name="Choi S."/>
            <person name="Wing R.A."/>
            <person name="Flavier A."/>
            <person name="Gaffney T.D."/>
            <person name="Philippsen P."/>
        </authorList>
    </citation>
    <scope>NUCLEOTIDE SEQUENCE [LARGE SCALE GENOMIC DNA]</scope>
    <source>
        <strain evidence="12">ATCC 10895 / CBS 109.51 / FGSC 9923 / NRRL Y-1056</strain>
    </source>
</reference>